<dbReference type="InterPro" id="IPR012334">
    <property type="entry name" value="Pectin_lyas_fold"/>
</dbReference>
<organism evidence="3 4">
    <name type="scientific">Paenibacillus roseopurpureus</name>
    <dbReference type="NCBI Taxonomy" id="2918901"/>
    <lineage>
        <taxon>Bacteria</taxon>
        <taxon>Bacillati</taxon>
        <taxon>Bacillota</taxon>
        <taxon>Bacilli</taxon>
        <taxon>Bacillales</taxon>
        <taxon>Paenibacillaceae</taxon>
        <taxon>Paenibacillus</taxon>
    </lineage>
</organism>
<evidence type="ECO:0000259" key="2">
    <source>
        <dbReference type="Pfam" id="PF22585"/>
    </source>
</evidence>
<dbReference type="SUPFAM" id="SSF49899">
    <property type="entry name" value="Concanavalin A-like lectins/glucanases"/>
    <property type="match status" value="1"/>
</dbReference>
<sequence length="687" mass="73256">MNYPSFTMKVDGKLLFATLLFFVLIMIGMDKAEARDYYIDSAASGDSGQATLSDPWKTLTQVNATTFSAGDRIFFKSGGVWTGQLHPLGSGNSTASIIIDKYGGTAKPIINGGGLIGGTVYLYNQQYWEINNLEITNDSSTNDVRMGVHVVAENSGARKHFQLKNLTIHNVKGGSTNTAPYKNTGGIFFEAKGPTKAWFDDILIQDNNLYTIDRTGIFTSATYGNNADPNFTPLLNVVVRNNVLRDIGGDGILIRSTNDALIEYNTVSESRSRSTEANVAVWPINSNNTIMQFNEVYNTIGTIDGESFDCDYSNRGCTVQYNYSHDNDGGFLLMMGNTFNDNIVVRYNISQGDKTRTFQLNGGTAPLNTQIYNNTIFINPGDSVLFFGQAINASSNYLSFRNNVIANAGTLSYQGGNATFDANFYGGTAGVNEPTSTQDLNKLSGTVGLVCGGCGGLGMNSVDGYKLKTGSTALGSGVTITNNGGRDYWGNTLGSSINRGAYGGPAVNALSADSFNGGTVGTAPTGWTSTIAGATVESYPSTADKSVRFQDASTTDALDLNKSFADQTGKLVIQYQFLQTTTTGEFKLYLKDGTTNGISFFAKDGLFSYKNSSGAYPTVGTYAANEWYTVKVEADVATDLCTIYVNGTAVATNVGFGTALTKANGISFATGAAKTGTAYLNNVFVIN</sequence>
<dbReference type="InterPro" id="IPR011050">
    <property type="entry name" value="Pectin_lyase_fold/virulence"/>
</dbReference>
<dbReference type="Proteomes" id="UP001304650">
    <property type="component" value="Chromosome"/>
</dbReference>
<dbReference type="KEGG" id="proo:MJB10_08285"/>
<proteinExistence type="predicted"/>
<dbReference type="SMART" id="SM00710">
    <property type="entry name" value="PbH1"/>
    <property type="match status" value="7"/>
</dbReference>
<dbReference type="Gene3D" id="2.60.120.200">
    <property type="match status" value="1"/>
</dbReference>
<evidence type="ECO:0000259" key="1">
    <source>
        <dbReference type="Pfam" id="PF13229"/>
    </source>
</evidence>
<reference evidence="3" key="1">
    <citation type="submission" date="2022-02" db="EMBL/GenBank/DDBJ databases">
        <title>Paenibacillus sp. MBLB1832 Whole Genome Shotgun Sequencing.</title>
        <authorList>
            <person name="Hwang C.Y."/>
            <person name="Cho E.-S."/>
            <person name="Seo M.-J."/>
        </authorList>
    </citation>
    <scope>NUCLEOTIDE SEQUENCE</scope>
    <source>
        <strain evidence="3">MBLB1832</strain>
    </source>
</reference>
<name>A0AA96LRV1_9BACL</name>
<dbReference type="EMBL" id="CP130319">
    <property type="protein sequence ID" value="WNR46077.1"/>
    <property type="molecule type" value="Genomic_DNA"/>
</dbReference>
<dbReference type="Pfam" id="PF22585">
    <property type="entry name" value="Sialidase-like_CBM"/>
    <property type="match status" value="1"/>
</dbReference>
<dbReference type="InterPro" id="IPR039448">
    <property type="entry name" value="Beta_helix"/>
</dbReference>
<protein>
    <submittedName>
        <fullName evidence="3">Right-handed parallel beta-helix repeat-containing protein</fullName>
    </submittedName>
</protein>
<evidence type="ECO:0000313" key="3">
    <source>
        <dbReference type="EMBL" id="WNR46077.1"/>
    </source>
</evidence>
<feature type="domain" description="Right handed beta helix" evidence="1">
    <location>
        <begin position="202"/>
        <end position="376"/>
    </location>
</feature>
<gene>
    <name evidence="3" type="ORF">MJB10_08285</name>
</gene>
<dbReference type="SUPFAM" id="SSF51126">
    <property type="entry name" value="Pectin lyase-like"/>
    <property type="match status" value="2"/>
</dbReference>
<accession>A0AA96LRV1</accession>
<keyword evidence="4" id="KW-1185">Reference proteome</keyword>
<dbReference type="Pfam" id="PF13229">
    <property type="entry name" value="Beta_helix"/>
    <property type="match status" value="1"/>
</dbReference>
<dbReference type="InterPro" id="IPR054490">
    <property type="entry name" value="BT_1020-like_b-sandwich_1"/>
</dbReference>
<dbReference type="AlphaFoldDB" id="A0AA96LRV1"/>
<dbReference type="InterPro" id="IPR006626">
    <property type="entry name" value="PbH1"/>
</dbReference>
<dbReference type="InterPro" id="IPR013320">
    <property type="entry name" value="ConA-like_dom_sf"/>
</dbReference>
<feature type="domain" description="BT-1020-like structural beta-sandwich" evidence="2">
    <location>
        <begin position="567"/>
        <end position="674"/>
    </location>
</feature>
<evidence type="ECO:0000313" key="4">
    <source>
        <dbReference type="Proteomes" id="UP001304650"/>
    </source>
</evidence>
<dbReference type="Gene3D" id="2.160.20.10">
    <property type="entry name" value="Single-stranded right-handed beta-helix, Pectin lyase-like"/>
    <property type="match status" value="1"/>
</dbReference>
<dbReference type="RefSeq" id="WP_314803378.1">
    <property type="nucleotide sequence ID" value="NZ_CP130319.1"/>
</dbReference>